<dbReference type="OrthoDB" id="3219396at2759"/>
<reference evidence="10 11" key="1">
    <citation type="journal article" date="2011" name="PLoS Genet.">
        <title>Comparative genomic analysis of human fungal pathogens causing paracoccidioidomycosis.</title>
        <authorList>
            <person name="Desjardins C.A."/>
            <person name="Champion M.D."/>
            <person name="Holder J.W."/>
            <person name="Muszewska A."/>
            <person name="Goldberg J."/>
            <person name="Bailao A.M."/>
            <person name="Brigido M.M."/>
            <person name="Ferreira M.E."/>
            <person name="Garcia A.M."/>
            <person name="Grynberg M."/>
            <person name="Gujja S."/>
            <person name="Heiman D.I."/>
            <person name="Henn M.R."/>
            <person name="Kodira C.D."/>
            <person name="Leon-Narvaez H."/>
            <person name="Longo L.V."/>
            <person name="Ma L.J."/>
            <person name="Malavazi I."/>
            <person name="Matsuo A.L."/>
            <person name="Morais F.V."/>
            <person name="Pereira M."/>
            <person name="Rodriguez-Brito S."/>
            <person name="Sakthikumar S."/>
            <person name="Salem-Izacc S.M."/>
            <person name="Sykes S.M."/>
            <person name="Teixeira M.M."/>
            <person name="Vallejo M.C."/>
            <person name="Walter M.E."/>
            <person name="Yandava C."/>
            <person name="Young S."/>
            <person name="Zeng Q."/>
            <person name="Zucker J."/>
            <person name="Felipe M.S."/>
            <person name="Goldman G.H."/>
            <person name="Haas B.J."/>
            <person name="McEwen J.G."/>
            <person name="Nino-Vega G."/>
            <person name="Puccia R."/>
            <person name="San-Blas G."/>
            <person name="Soares C.M."/>
            <person name="Birren B.W."/>
            <person name="Cuomo C.A."/>
        </authorList>
    </citation>
    <scope>NUCLEOTIDE SEQUENCE [LARGE SCALE GENOMIC DNA]</scope>
    <source>
        <strain evidence="11">ATCC MYA-826 / Pb01</strain>
    </source>
</reference>
<evidence type="ECO:0000256" key="5">
    <source>
        <dbReference type="ARBA" id="ARBA00030034"/>
    </source>
</evidence>
<dbReference type="GeneID" id="9092884"/>
<dbReference type="VEuPathDB" id="FungiDB:PAAG_08423"/>
<dbReference type="EMBL" id="KN294025">
    <property type="protein sequence ID" value="EEH38696.2"/>
    <property type="molecule type" value="Genomic_DNA"/>
</dbReference>
<dbReference type="InterPro" id="IPR015943">
    <property type="entry name" value="WD40/YVTN_repeat-like_dom_sf"/>
</dbReference>
<evidence type="ECO:0000256" key="3">
    <source>
        <dbReference type="ARBA" id="ARBA00011725"/>
    </source>
</evidence>
<dbReference type="SUPFAM" id="SSF50978">
    <property type="entry name" value="WD40 repeat-like"/>
    <property type="match status" value="1"/>
</dbReference>
<comment type="similarity">
    <text evidence="2">Belongs to the WD repeat MET30/SCONB/SCON-2 family.</text>
</comment>
<dbReference type="Gene3D" id="2.130.10.10">
    <property type="entry name" value="YVTN repeat-like/Quinoprotein amine dehydrogenase"/>
    <property type="match status" value="1"/>
</dbReference>
<dbReference type="InterPro" id="IPR036047">
    <property type="entry name" value="F-box-like_dom_sf"/>
</dbReference>
<accession>C1HCD2</accession>
<keyword evidence="7" id="KW-0853">WD repeat</keyword>
<evidence type="ECO:0000256" key="7">
    <source>
        <dbReference type="PROSITE-ProRule" id="PRU00221"/>
    </source>
</evidence>
<dbReference type="AlphaFoldDB" id="C1HCD2"/>
<evidence type="ECO:0000256" key="6">
    <source>
        <dbReference type="ARBA" id="ARBA00032113"/>
    </source>
</evidence>
<dbReference type="Pfam" id="PF25499">
    <property type="entry name" value="Beta-prop_pof12"/>
    <property type="match status" value="1"/>
</dbReference>
<dbReference type="STRING" id="502779.C1HCD2"/>
<evidence type="ECO:0000256" key="8">
    <source>
        <dbReference type="SAM" id="MobiDB-lite"/>
    </source>
</evidence>
<evidence type="ECO:0000256" key="1">
    <source>
        <dbReference type="ARBA" id="ARBA00002730"/>
    </source>
</evidence>
<comment type="function">
    <text evidence="1">Component of the SCF(sconB) E3 ubiquitin ligase complex involved in the regulation of sulfur metabolite repression, probably by mediating the inactivation or degradation of the metR transcription factor.</text>
</comment>
<dbReference type="SMART" id="SM00256">
    <property type="entry name" value="FBOX"/>
    <property type="match status" value="1"/>
</dbReference>
<gene>
    <name evidence="10" type="ORF">PAAG_08423</name>
</gene>
<evidence type="ECO:0000313" key="11">
    <source>
        <dbReference type="Proteomes" id="UP000002059"/>
    </source>
</evidence>
<keyword evidence="11" id="KW-1185">Reference proteome</keyword>
<name>C1HCD2_PARBA</name>
<feature type="compositionally biased region" description="Basic residues" evidence="8">
    <location>
        <begin position="601"/>
        <end position="611"/>
    </location>
</feature>
<dbReference type="eggNOG" id="ENOG502S63K">
    <property type="taxonomic scope" value="Eukaryota"/>
</dbReference>
<dbReference type="InterPro" id="IPR001810">
    <property type="entry name" value="F-box_dom"/>
</dbReference>
<evidence type="ECO:0000256" key="2">
    <source>
        <dbReference type="ARBA" id="ARBA00007968"/>
    </source>
</evidence>
<comment type="subunit">
    <text evidence="3">Component of the SCF(sconB) E3 ubiquitin ligase complex.</text>
</comment>
<dbReference type="Proteomes" id="UP000002059">
    <property type="component" value="Partially assembled WGS sequence"/>
</dbReference>
<protein>
    <recommendedName>
        <fullName evidence="4">Probable E3 ubiquitin ligase complex SCF subunit sconB</fullName>
    </recommendedName>
    <alternativeName>
        <fullName evidence="6">Sulfur controller B</fullName>
    </alternativeName>
    <alternativeName>
        <fullName evidence="5">Sulfur metabolite repression control protein B</fullName>
    </alternativeName>
</protein>
<dbReference type="Gene3D" id="1.20.1280.50">
    <property type="match status" value="1"/>
</dbReference>
<evidence type="ECO:0000259" key="9">
    <source>
        <dbReference type="PROSITE" id="PS50181"/>
    </source>
</evidence>
<dbReference type="KEGG" id="pbl:PAAG_08423"/>
<dbReference type="SUPFAM" id="SSF81383">
    <property type="entry name" value="F-box domain"/>
    <property type="match status" value="1"/>
</dbReference>
<organism evidence="10 11">
    <name type="scientific">Paracoccidioides lutzii (strain ATCC MYA-826 / Pb01)</name>
    <name type="common">Paracoccidioides brasiliensis</name>
    <dbReference type="NCBI Taxonomy" id="502779"/>
    <lineage>
        <taxon>Eukaryota</taxon>
        <taxon>Fungi</taxon>
        <taxon>Dikarya</taxon>
        <taxon>Ascomycota</taxon>
        <taxon>Pezizomycotina</taxon>
        <taxon>Eurotiomycetes</taxon>
        <taxon>Eurotiomycetidae</taxon>
        <taxon>Onygenales</taxon>
        <taxon>Ajellomycetaceae</taxon>
        <taxon>Paracoccidioides</taxon>
    </lineage>
</organism>
<dbReference type="InterPro" id="IPR001680">
    <property type="entry name" value="WD40_rpt"/>
</dbReference>
<dbReference type="HOGENOM" id="CLU_024462_1_0_1"/>
<proteinExistence type="inferred from homology"/>
<feature type="domain" description="F-box" evidence="9">
    <location>
        <begin position="112"/>
        <end position="158"/>
    </location>
</feature>
<feature type="repeat" description="WD" evidence="7">
    <location>
        <begin position="530"/>
        <end position="571"/>
    </location>
</feature>
<dbReference type="RefSeq" id="XP_015701169.1">
    <property type="nucleotide sequence ID" value="XM_015846505.1"/>
</dbReference>
<evidence type="ECO:0000256" key="4">
    <source>
        <dbReference type="ARBA" id="ARBA00015819"/>
    </source>
</evidence>
<dbReference type="InterPro" id="IPR036322">
    <property type="entry name" value="WD40_repeat_dom_sf"/>
</dbReference>
<feature type="region of interest" description="Disordered" evidence="8">
    <location>
        <begin position="573"/>
        <end position="616"/>
    </location>
</feature>
<dbReference type="PROSITE" id="PS50181">
    <property type="entry name" value="FBOX"/>
    <property type="match status" value="1"/>
</dbReference>
<dbReference type="Pfam" id="PF12937">
    <property type="entry name" value="F-box-like"/>
    <property type="match status" value="1"/>
</dbReference>
<dbReference type="OMA" id="RHNWSRG"/>
<dbReference type="SMART" id="SM00320">
    <property type="entry name" value="WD40"/>
    <property type="match status" value="2"/>
</dbReference>
<dbReference type="PROSITE" id="PS50082">
    <property type="entry name" value="WD_REPEATS_2"/>
    <property type="match status" value="1"/>
</dbReference>
<evidence type="ECO:0000313" key="10">
    <source>
        <dbReference type="EMBL" id="EEH38696.2"/>
    </source>
</evidence>
<sequence>MATVSSVTKMGISDGVKLGVWEGEVTLSRGDKPYQQATPVTNPSAKGATDSPLPIYLSNALYPYTWPYVFCVGLTTIWIGSPALEMSKRGPDGFLADAPLAKRMRPDDASKQDLLSRLSDELILHILSFLPTQSLSLCQRLSRRFYGLAGDSELWKEKYYARWVWPRARRIRHLKDSGLSTRPAGYTPRPSRWIGHENSSKDLEHADWKKQYRLRHNWSRGSCRVTEVEVAQPFVPPVLVKLCKALVFTADASNGLRAWTTRHTKSCLAQQPLFDTRGEERSGSTPTSIAVAPRDDAEGDFEVTVGFENGSYSVYFLSCNSTRFDFQFSHPASSNGAITALASSSSYLLTLSQNQTLSLYRFCSKTHPEGQEVQATKSYKLIASLKANNVFAPLSLSIRSLPTEIVASIAFSFSRIGCGWSVGLQELRLNQDGESLGSQLATTVDPQFCANPLSPLMARINGKSQSQRVGNNNKNGSVISASPSLSYTQAPTSLSYCHPYLLTSHADNTLTMYLVVSTSNSLTIKAGRRLWGHTSSVSGVQVSDRGKAVSVSSCGGEIRIWELEDMISSHAHSSTRMLQRDDSVQISPENELEDESDSWRRQRRLQPHQKQQRQSMNLELVSEAIERRGDGLGLALEDMSTELKWARMRGWVGFDDEQVVVLHEREAGTQLLGCYDFT</sequence>